<evidence type="ECO:0000256" key="2">
    <source>
        <dbReference type="ARBA" id="ARBA00012705"/>
    </source>
</evidence>
<evidence type="ECO:0000259" key="8">
    <source>
        <dbReference type="Pfam" id="PF00108"/>
    </source>
</evidence>
<dbReference type="InterPro" id="IPR020613">
    <property type="entry name" value="Thiolase_CS"/>
</dbReference>
<evidence type="ECO:0000256" key="3">
    <source>
        <dbReference type="ARBA" id="ARBA00022679"/>
    </source>
</evidence>
<keyword evidence="3 7" id="KW-0808">Transferase</keyword>
<dbReference type="SUPFAM" id="SSF53901">
    <property type="entry name" value="Thiolase-like"/>
    <property type="match status" value="2"/>
</dbReference>
<evidence type="ECO:0000256" key="5">
    <source>
        <dbReference type="ARBA" id="ARBA00030755"/>
    </source>
</evidence>
<accession>A0A4R2PCC8</accession>
<dbReference type="OrthoDB" id="9764892at2"/>
<evidence type="ECO:0000313" key="11">
    <source>
        <dbReference type="Proteomes" id="UP000295416"/>
    </source>
</evidence>
<evidence type="ECO:0000256" key="7">
    <source>
        <dbReference type="RuleBase" id="RU003557"/>
    </source>
</evidence>
<keyword evidence="4 7" id="KW-0012">Acyltransferase</keyword>
<dbReference type="RefSeq" id="WP_132743412.1">
    <property type="nucleotide sequence ID" value="NZ_SLXK01000002.1"/>
</dbReference>
<dbReference type="Proteomes" id="UP000295416">
    <property type="component" value="Unassembled WGS sequence"/>
</dbReference>
<dbReference type="PIRSF" id="PIRSF000429">
    <property type="entry name" value="Ac-CoA_Ac_transf"/>
    <property type="match status" value="1"/>
</dbReference>
<feature type="active site" description="Acyl-thioester intermediate" evidence="6">
    <location>
        <position position="89"/>
    </location>
</feature>
<evidence type="ECO:0000256" key="1">
    <source>
        <dbReference type="ARBA" id="ARBA00010982"/>
    </source>
</evidence>
<dbReference type="InterPro" id="IPR020616">
    <property type="entry name" value="Thiolase_N"/>
</dbReference>
<dbReference type="Gene3D" id="3.40.47.10">
    <property type="match status" value="1"/>
</dbReference>
<dbReference type="EC" id="2.3.1.9" evidence="2"/>
<sequence length="391" mass="41056">MEKVYLLDGARTAFGGFAGSLKNVSSTDLGVTASKAALDKAKVDAKDIEQAVFGNVIHTSTSAVYLARHIALYSGVPQEKPALTVNRLCGSGLQAAISAAQSMMLGEAQTALVGGAENMSMSPHADFKTRANGAKFGSVVLEDMLLNTLTDAYTGVGMGMTAENLAQKYDISRKEQDEFAYLSHMRAAEARNNGRFAKEITPVSTKKGLVDKDEHIRAGTSADQLVSLKPTFKKDGTVTAGNSSGINDGAAALVLASDQFVNARNRQPLAEIVSWGIAGVDPNYMGIGPVPAIKQALSRAGLQLSDISLIEVNEAFAAQYLAVEKELGLDRDITNVNGGAIALGHPVGASGSRILLSLAYELRERGCRYGLASLCIGGGQGIAMIIKNMNE</sequence>
<dbReference type="InterPro" id="IPR002155">
    <property type="entry name" value="Thiolase"/>
</dbReference>
<organism evidence="10 11">
    <name type="scientific">Scopulibacillus darangshiensis</name>
    <dbReference type="NCBI Taxonomy" id="442528"/>
    <lineage>
        <taxon>Bacteria</taxon>
        <taxon>Bacillati</taxon>
        <taxon>Bacillota</taxon>
        <taxon>Bacilli</taxon>
        <taxon>Bacillales</taxon>
        <taxon>Sporolactobacillaceae</taxon>
        <taxon>Scopulibacillus</taxon>
    </lineage>
</organism>
<dbReference type="Pfam" id="PF00108">
    <property type="entry name" value="Thiolase_N"/>
    <property type="match status" value="1"/>
</dbReference>
<dbReference type="InterPro" id="IPR020610">
    <property type="entry name" value="Thiolase_AS"/>
</dbReference>
<dbReference type="InterPro" id="IPR020617">
    <property type="entry name" value="Thiolase_C"/>
</dbReference>
<evidence type="ECO:0000256" key="6">
    <source>
        <dbReference type="PIRSR" id="PIRSR000429-1"/>
    </source>
</evidence>
<feature type="domain" description="Thiolase N-terminal" evidence="8">
    <location>
        <begin position="4"/>
        <end position="258"/>
    </location>
</feature>
<feature type="active site" description="Proton acceptor" evidence="6">
    <location>
        <position position="375"/>
    </location>
</feature>
<dbReference type="AlphaFoldDB" id="A0A4R2PCC8"/>
<comment type="caution">
    <text evidence="10">The sequence shown here is derived from an EMBL/GenBank/DDBJ whole genome shotgun (WGS) entry which is preliminary data.</text>
</comment>
<dbReference type="PANTHER" id="PTHR18919">
    <property type="entry name" value="ACETYL-COA C-ACYLTRANSFERASE"/>
    <property type="match status" value="1"/>
</dbReference>
<dbReference type="PANTHER" id="PTHR18919:SF107">
    <property type="entry name" value="ACETYL-COA ACETYLTRANSFERASE, CYTOSOLIC"/>
    <property type="match status" value="1"/>
</dbReference>
<keyword evidence="11" id="KW-1185">Reference proteome</keyword>
<evidence type="ECO:0000313" key="10">
    <source>
        <dbReference type="EMBL" id="TCP31741.1"/>
    </source>
</evidence>
<dbReference type="NCBIfam" id="TIGR01930">
    <property type="entry name" value="AcCoA-C-Actrans"/>
    <property type="match status" value="1"/>
</dbReference>
<comment type="similarity">
    <text evidence="1 7">Belongs to the thiolase-like superfamily. Thiolase family.</text>
</comment>
<reference evidence="10 11" key="1">
    <citation type="submission" date="2019-03" db="EMBL/GenBank/DDBJ databases">
        <title>Genomic Encyclopedia of Type Strains, Phase IV (KMG-IV): sequencing the most valuable type-strain genomes for metagenomic binning, comparative biology and taxonomic classification.</title>
        <authorList>
            <person name="Goeker M."/>
        </authorList>
    </citation>
    <scope>NUCLEOTIDE SEQUENCE [LARGE SCALE GENOMIC DNA]</scope>
    <source>
        <strain evidence="10 11">DSM 19377</strain>
    </source>
</reference>
<evidence type="ECO:0000259" key="9">
    <source>
        <dbReference type="Pfam" id="PF02803"/>
    </source>
</evidence>
<dbReference type="PROSITE" id="PS00737">
    <property type="entry name" value="THIOLASE_2"/>
    <property type="match status" value="1"/>
</dbReference>
<dbReference type="FunFam" id="3.40.47.10:FF:000010">
    <property type="entry name" value="Acetyl-CoA acetyltransferase (Thiolase)"/>
    <property type="match status" value="1"/>
</dbReference>
<protein>
    <recommendedName>
        <fullName evidence="2">acetyl-CoA C-acetyltransferase</fullName>
        <ecNumber evidence="2">2.3.1.9</ecNumber>
    </recommendedName>
    <alternativeName>
        <fullName evidence="5">Acetoacetyl-CoA thiolase</fullName>
    </alternativeName>
</protein>
<dbReference type="PROSITE" id="PS00099">
    <property type="entry name" value="THIOLASE_3"/>
    <property type="match status" value="1"/>
</dbReference>
<feature type="active site" description="Proton acceptor" evidence="6">
    <location>
        <position position="345"/>
    </location>
</feature>
<dbReference type="InterPro" id="IPR016039">
    <property type="entry name" value="Thiolase-like"/>
</dbReference>
<dbReference type="Pfam" id="PF02803">
    <property type="entry name" value="Thiolase_C"/>
    <property type="match status" value="1"/>
</dbReference>
<evidence type="ECO:0000256" key="4">
    <source>
        <dbReference type="ARBA" id="ARBA00023315"/>
    </source>
</evidence>
<dbReference type="GO" id="GO:0003985">
    <property type="term" value="F:acetyl-CoA C-acetyltransferase activity"/>
    <property type="evidence" value="ECO:0007669"/>
    <property type="project" value="UniProtKB-EC"/>
</dbReference>
<name>A0A4R2PCC8_9BACL</name>
<gene>
    <name evidence="10" type="ORF">EV207_102234</name>
</gene>
<feature type="domain" description="Thiolase C-terminal" evidence="9">
    <location>
        <begin position="267"/>
        <end position="387"/>
    </location>
</feature>
<dbReference type="CDD" id="cd00751">
    <property type="entry name" value="thiolase"/>
    <property type="match status" value="1"/>
</dbReference>
<proteinExistence type="inferred from homology"/>
<dbReference type="EMBL" id="SLXK01000002">
    <property type="protein sequence ID" value="TCP31741.1"/>
    <property type="molecule type" value="Genomic_DNA"/>
</dbReference>